<proteinExistence type="predicted"/>
<comment type="caution">
    <text evidence="1">The sequence shown here is derived from an EMBL/GenBank/DDBJ whole genome shotgun (WGS) entry which is preliminary data.</text>
</comment>
<dbReference type="Proteomes" id="UP000247409">
    <property type="component" value="Unassembled WGS sequence"/>
</dbReference>
<reference evidence="1 2" key="1">
    <citation type="journal article" date="2018" name="Mol. Biol. Evol.">
        <title>Analysis of the draft genome of the red seaweed Gracilariopsis chorda provides insights into genome size evolution in Rhodophyta.</title>
        <authorList>
            <person name="Lee J."/>
            <person name="Yang E.C."/>
            <person name="Graf L."/>
            <person name="Yang J.H."/>
            <person name="Qiu H."/>
            <person name="Zel Zion U."/>
            <person name="Chan C.X."/>
            <person name="Stephens T.G."/>
            <person name="Weber A.P.M."/>
            <person name="Boo G.H."/>
            <person name="Boo S.M."/>
            <person name="Kim K.M."/>
            <person name="Shin Y."/>
            <person name="Jung M."/>
            <person name="Lee S.J."/>
            <person name="Yim H.S."/>
            <person name="Lee J.H."/>
            <person name="Bhattacharya D."/>
            <person name="Yoon H.S."/>
        </authorList>
    </citation>
    <scope>NUCLEOTIDE SEQUENCE [LARGE SCALE GENOMIC DNA]</scope>
    <source>
        <strain evidence="1 2">SKKU-2015</strain>
        <tissue evidence="1">Whole body</tissue>
    </source>
</reference>
<gene>
    <name evidence="1" type="ORF">BWQ96_09130</name>
</gene>
<keyword evidence="2" id="KW-1185">Reference proteome</keyword>
<organism evidence="1 2">
    <name type="scientific">Gracilariopsis chorda</name>
    <dbReference type="NCBI Taxonomy" id="448386"/>
    <lineage>
        <taxon>Eukaryota</taxon>
        <taxon>Rhodophyta</taxon>
        <taxon>Florideophyceae</taxon>
        <taxon>Rhodymeniophycidae</taxon>
        <taxon>Gracilariales</taxon>
        <taxon>Gracilariaceae</taxon>
        <taxon>Gracilariopsis</taxon>
    </lineage>
</organism>
<evidence type="ECO:0000313" key="1">
    <source>
        <dbReference type="EMBL" id="PXF41163.1"/>
    </source>
</evidence>
<evidence type="ECO:0000313" key="2">
    <source>
        <dbReference type="Proteomes" id="UP000247409"/>
    </source>
</evidence>
<dbReference type="EMBL" id="NBIV01000232">
    <property type="protein sequence ID" value="PXF41163.1"/>
    <property type="molecule type" value="Genomic_DNA"/>
</dbReference>
<accession>A0A2V3IGL6</accession>
<sequence length="109" mass="11996">MGAKLGAAKGIGLSLYERALHAATRAAVDHIVRQYTDKQKEYLGKFDPEELYKAYSGLEDTTVTLQGAESQMSASLRNHIRSVEPQKMLQKVVNIQRAGCLTRKSASEA</sequence>
<protein>
    <submittedName>
        <fullName evidence="1">Uncharacterized protein</fullName>
    </submittedName>
</protein>
<name>A0A2V3IGL6_9FLOR</name>
<dbReference type="AlphaFoldDB" id="A0A2V3IGL6"/>